<evidence type="ECO:0000313" key="2">
    <source>
        <dbReference type="EMBL" id="KAK9014270.1"/>
    </source>
</evidence>
<proteinExistence type="predicted"/>
<keyword evidence="3" id="KW-1185">Reference proteome</keyword>
<comment type="caution">
    <text evidence="2">The sequence shown here is derived from an EMBL/GenBank/DDBJ whole genome shotgun (WGS) entry which is preliminary data.</text>
</comment>
<feature type="region of interest" description="Disordered" evidence="1">
    <location>
        <begin position="1"/>
        <end position="23"/>
    </location>
</feature>
<name>A0ABR2RN12_9ROSI</name>
<feature type="compositionally biased region" description="Low complexity" evidence="1">
    <location>
        <begin position="1"/>
        <end position="16"/>
    </location>
</feature>
<dbReference type="EMBL" id="JBBPBN010000021">
    <property type="protein sequence ID" value="KAK9014270.1"/>
    <property type="molecule type" value="Genomic_DNA"/>
</dbReference>
<accession>A0ABR2RN12</accession>
<organism evidence="2 3">
    <name type="scientific">Hibiscus sabdariffa</name>
    <name type="common">roselle</name>
    <dbReference type="NCBI Taxonomy" id="183260"/>
    <lineage>
        <taxon>Eukaryota</taxon>
        <taxon>Viridiplantae</taxon>
        <taxon>Streptophyta</taxon>
        <taxon>Embryophyta</taxon>
        <taxon>Tracheophyta</taxon>
        <taxon>Spermatophyta</taxon>
        <taxon>Magnoliopsida</taxon>
        <taxon>eudicotyledons</taxon>
        <taxon>Gunneridae</taxon>
        <taxon>Pentapetalae</taxon>
        <taxon>rosids</taxon>
        <taxon>malvids</taxon>
        <taxon>Malvales</taxon>
        <taxon>Malvaceae</taxon>
        <taxon>Malvoideae</taxon>
        <taxon>Hibiscus</taxon>
    </lineage>
</organism>
<dbReference type="PANTHER" id="PTHR34287:SF2">
    <property type="match status" value="1"/>
</dbReference>
<reference evidence="2 3" key="1">
    <citation type="journal article" date="2024" name="G3 (Bethesda)">
        <title>Genome assembly of Hibiscus sabdariffa L. provides insights into metabolisms of medicinal natural products.</title>
        <authorList>
            <person name="Kim T."/>
        </authorList>
    </citation>
    <scope>NUCLEOTIDE SEQUENCE [LARGE SCALE GENOMIC DNA]</scope>
    <source>
        <strain evidence="2">TK-2024</strain>
        <tissue evidence="2">Old leaves</tissue>
    </source>
</reference>
<sequence>MSNSESEVFSSPSSDSATESGPVKVQVVSKSVSDRLLDKFFDVSEFNFDYSKSGIWSPPVRRSVFLSSPGRIFSEQEMLERLKVVMERRRILLFLKQHSEGLLTLIVHEWITLKTPTLQSEQHLLVVHPMSKNT</sequence>
<evidence type="ECO:0000256" key="1">
    <source>
        <dbReference type="SAM" id="MobiDB-lite"/>
    </source>
</evidence>
<dbReference type="Proteomes" id="UP001396334">
    <property type="component" value="Unassembled WGS sequence"/>
</dbReference>
<evidence type="ECO:0000313" key="3">
    <source>
        <dbReference type="Proteomes" id="UP001396334"/>
    </source>
</evidence>
<protein>
    <submittedName>
        <fullName evidence="2">Uncharacterized protein</fullName>
    </submittedName>
</protein>
<gene>
    <name evidence="2" type="ORF">V6N11_005433</name>
</gene>
<dbReference type="PANTHER" id="PTHR34287">
    <property type="entry name" value="OS06G0551500 PROTEIN-RELATED"/>
    <property type="match status" value="1"/>
</dbReference>